<evidence type="ECO:0000313" key="2">
    <source>
        <dbReference type="Proteomes" id="UP000217935"/>
    </source>
</evidence>
<proteinExistence type="predicted"/>
<keyword evidence="2" id="KW-1185">Reference proteome</keyword>
<dbReference type="EMBL" id="CP022196">
    <property type="protein sequence ID" value="ATG47782.1"/>
    <property type="molecule type" value="Genomic_DNA"/>
</dbReference>
<name>A0A291GCL3_9RHOB</name>
<dbReference type="KEGG" id="ceh:CEW89_09535"/>
<protein>
    <submittedName>
        <fullName evidence="1">Uncharacterized protein</fullName>
    </submittedName>
</protein>
<organism evidence="1 2">
    <name type="scientific">Celeribacter ethanolicus</name>
    <dbReference type="NCBI Taxonomy" id="1758178"/>
    <lineage>
        <taxon>Bacteria</taxon>
        <taxon>Pseudomonadati</taxon>
        <taxon>Pseudomonadota</taxon>
        <taxon>Alphaproteobacteria</taxon>
        <taxon>Rhodobacterales</taxon>
        <taxon>Roseobacteraceae</taxon>
        <taxon>Celeribacter</taxon>
    </lineage>
</organism>
<dbReference type="RefSeq" id="WP_096805738.1">
    <property type="nucleotide sequence ID" value="NZ_CP022196.1"/>
</dbReference>
<dbReference type="Proteomes" id="UP000217935">
    <property type="component" value="Chromosome"/>
</dbReference>
<sequence length="208" mass="22885">MATKGEMVRVLAQRFDLNPNKVDAMTRAMARAGLRTPGGRGRAAADMTGEDIFHLTLALVMGLETKDAPEAVRELSQLRLVRGNLFLDGHIQWEANCDAGGESKLLDALNRLPVSGLQLHRTFGAFCGHWLEEGFEDADEGFNSAPVSVEVSSNGPHAVFSHRSDQGSLKLWFGDGARDLHTQEWERRTILSDKLFRRLSQLARSGAS</sequence>
<gene>
    <name evidence="1" type="ORF">CEW89_09535</name>
</gene>
<dbReference type="AlphaFoldDB" id="A0A291GCL3"/>
<accession>A0A291GCL3</accession>
<reference evidence="1 2" key="1">
    <citation type="submission" date="2017-06" db="EMBL/GenBank/DDBJ databases">
        <title>Celeribacter sp. TSPH2 complete genome sequence.</title>
        <authorList>
            <person name="Woo J.-H."/>
            <person name="Kim H.-S."/>
        </authorList>
    </citation>
    <scope>NUCLEOTIDE SEQUENCE [LARGE SCALE GENOMIC DNA]</scope>
    <source>
        <strain evidence="1 2">TSPH2</strain>
    </source>
</reference>
<evidence type="ECO:0000313" key="1">
    <source>
        <dbReference type="EMBL" id="ATG47782.1"/>
    </source>
</evidence>
<dbReference type="OrthoDB" id="7869506at2"/>